<dbReference type="Proteomes" id="UP000295832">
    <property type="component" value="Unassembled WGS sequence"/>
</dbReference>
<comment type="caution">
    <text evidence="1">The sequence shown here is derived from an EMBL/GenBank/DDBJ whole genome shotgun (WGS) entry which is preliminary data.</text>
</comment>
<dbReference type="EMBL" id="SOEG01000039">
    <property type="protein sequence ID" value="TDX46589.1"/>
    <property type="molecule type" value="Genomic_DNA"/>
</dbReference>
<protein>
    <submittedName>
        <fullName evidence="1">Uncharacterized protein</fullName>
    </submittedName>
</protein>
<dbReference type="AlphaFoldDB" id="A0A4V3GX60"/>
<accession>A0A4V3GX60</accession>
<gene>
    <name evidence="1" type="ORF">C7959_1394</name>
</gene>
<evidence type="ECO:0000313" key="1">
    <source>
        <dbReference type="EMBL" id="TDX46589.1"/>
    </source>
</evidence>
<dbReference type="RefSeq" id="WP_134118659.1">
    <property type="nucleotide sequence ID" value="NZ_SOEG01000039.1"/>
</dbReference>
<sequence length="159" mass="18189">MSSQILFNLATKEIIWSIAQAKGLPKPNKKSLCKSARIQVNDYDKYSLLEIDKHYTALEAKDNLRIVVINNYYKVVEKPTLKLSYSNTTTNRVKLTVKLVNTLDQDNFKEVNLKLAGVKFTIQLNNNQGTKVVELPKGRYQVVCIDDIFISEILKIRVV</sequence>
<reference evidence="1 2" key="1">
    <citation type="submission" date="2019-03" db="EMBL/GenBank/DDBJ databases">
        <title>Subsurface microbial communities from deep shales in Ohio and West Virginia, USA.</title>
        <authorList>
            <person name="Wrighton K."/>
        </authorList>
    </citation>
    <scope>NUCLEOTIDE SEQUENCE [LARGE SCALE GENOMIC DNA]</scope>
    <source>
        <strain evidence="1 2">MSL 6dP</strain>
    </source>
</reference>
<proteinExistence type="predicted"/>
<keyword evidence="2" id="KW-1185">Reference proteome</keyword>
<organism evidence="1 2">
    <name type="scientific">Orenia marismortui</name>
    <dbReference type="NCBI Taxonomy" id="46469"/>
    <lineage>
        <taxon>Bacteria</taxon>
        <taxon>Bacillati</taxon>
        <taxon>Bacillota</taxon>
        <taxon>Clostridia</taxon>
        <taxon>Halanaerobiales</taxon>
        <taxon>Halobacteroidaceae</taxon>
        <taxon>Orenia</taxon>
    </lineage>
</organism>
<evidence type="ECO:0000313" key="2">
    <source>
        <dbReference type="Proteomes" id="UP000295832"/>
    </source>
</evidence>
<name>A0A4V3GX60_9FIRM</name>